<feature type="non-terminal residue" evidence="1">
    <location>
        <position position="76"/>
    </location>
</feature>
<evidence type="ECO:0000313" key="2">
    <source>
        <dbReference type="Proteomes" id="UP000237105"/>
    </source>
</evidence>
<proteinExistence type="predicted"/>
<sequence>MVLKTLACLEAINLGRWWVCKEIKNVGVEEGESRAHQLRSLVSGSAKEFGEILFRRKEILIRLHYGPPQSARVVVR</sequence>
<gene>
    <name evidence="1" type="ORF">PanWU01x14_271080</name>
</gene>
<reference evidence="2" key="1">
    <citation type="submission" date="2016-06" db="EMBL/GenBank/DDBJ databases">
        <title>Parallel loss of symbiosis genes in relatives of nitrogen-fixing non-legume Parasponia.</title>
        <authorList>
            <person name="Van Velzen R."/>
            <person name="Holmer R."/>
            <person name="Bu F."/>
            <person name="Rutten L."/>
            <person name="Van Zeijl A."/>
            <person name="Liu W."/>
            <person name="Santuari L."/>
            <person name="Cao Q."/>
            <person name="Sharma T."/>
            <person name="Shen D."/>
            <person name="Roswanjaya Y."/>
            <person name="Wardhani T."/>
            <person name="Kalhor M.S."/>
            <person name="Jansen J."/>
            <person name="Van den Hoogen J."/>
            <person name="Gungor B."/>
            <person name="Hartog M."/>
            <person name="Hontelez J."/>
            <person name="Verver J."/>
            <person name="Yang W.-C."/>
            <person name="Schijlen E."/>
            <person name="Repin R."/>
            <person name="Schilthuizen M."/>
            <person name="Schranz E."/>
            <person name="Heidstra R."/>
            <person name="Miyata K."/>
            <person name="Fedorova E."/>
            <person name="Kohlen W."/>
            <person name="Bisseling T."/>
            <person name="Smit S."/>
            <person name="Geurts R."/>
        </authorList>
    </citation>
    <scope>NUCLEOTIDE SEQUENCE [LARGE SCALE GENOMIC DNA]</scope>
    <source>
        <strain evidence="2">cv. WU1-14</strain>
    </source>
</reference>
<dbReference type="AlphaFoldDB" id="A0A2P5B4V4"/>
<dbReference type="EMBL" id="JXTB01000363">
    <property type="protein sequence ID" value="PON43809.1"/>
    <property type="molecule type" value="Genomic_DNA"/>
</dbReference>
<organism evidence="1 2">
    <name type="scientific">Parasponia andersonii</name>
    <name type="common">Sponia andersonii</name>
    <dbReference type="NCBI Taxonomy" id="3476"/>
    <lineage>
        <taxon>Eukaryota</taxon>
        <taxon>Viridiplantae</taxon>
        <taxon>Streptophyta</taxon>
        <taxon>Embryophyta</taxon>
        <taxon>Tracheophyta</taxon>
        <taxon>Spermatophyta</taxon>
        <taxon>Magnoliopsida</taxon>
        <taxon>eudicotyledons</taxon>
        <taxon>Gunneridae</taxon>
        <taxon>Pentapetalae</taxon>
        <taxon>rosids</taxon>
        <taxon>fabids</taxon>
        <taxon>Rosales</taxon>
        <taxon>Cannabaceae</taxon>
        <taxon>Parasponia</taxon>
    </lineage>
</organism>
<protein>
    <submittedName>
        <fullName evidence="1">Uncharacterized protein</fullName>
    </submittedName>
</protein>
<keyword evidence="2" id="KW-1185">Reference proteome</keyword>
<name>A0A2P5B4V4_PARAD</name>
<dbReference type="Proteomes" id="UP000237105">
    <property type="component" value="Unassembled WGS sequence"/>
</dbReference>
<evidence type="ECO:0000313" key="1">
    <source>
        <dbReference type="EMBL" id="PON43809.1"/>
    </source>
</evidence>
<comment type="caution">
    <text evidence="1">The sequence shown here is derived from an EMBL/GenBank/DDBJ whole genome shotgun (WGS) entry which is preliminary data.</text>
</comment>
<accession>A0A2P5B4V4</accession>